<evidence type="ECO:0000256" key="1">
    <source>
        <dbReference type="ARBA" id="ARBA00008857"/>
    </source>
</evidence>
<sequence length="418" mass="47657">MSDKRRRFGRVRQLPSGRWQARYQGPDDRQHTAPVTFEREKDADQWLAEVETDIRRNDWTNPDAGKIKLRDYAEAWIKERDLAVRTVELYDGLLRNHVGPRIGDVMLADLTPARVRRWRKEMQDDGVGDVTVAKAYRFLRAVLNTASAPEERLLKHNPCTIRGGGQEKSPERPTATLKQVFQAADAIEERYRLMVLLATFGSLRFAEMVGLKRADFSVVHDGERMFCVVQVERQTVQPDSGPLFEDDPKAKSKRPVTLPPFLGEEIEQHLGRFVDDAPEAWVFVGPKGGRPKRNNFWHVWDKARRAAGMPDVHLHDLRHTGNTLAAETGVTLRELMDRMGHSSTRAALIYLHAREERGRSIAAGIEAMVSAEKGTPEQKGHARGTEDPQKQKDRPRGTVRKRSTRRFKEERVTGIEPA</sequence>
<feature type="region of interest" description="Disordered" evidence="6">
    <location>
        <begin position="238"/>
        <end position="257"/>
    </location>
</feature>
<name>A0ABU0X1J6_9PSEU</name>
<reference evidence="9 10" key="1">
    <citation type="submission" date="2017-06" db="EMBL/GenBank/DDBJ databases">
        <title>Cultured bacterium strain Saccharothrix yanglingensis Hhs.015.</title>
        <authorList>
            <person name="Xia Y."/>
        </authorList>
    </citation>
    <scope>NUCLEOTIDE SEQUENCE [LARGE SCALE GENOMIC DNA]</scope>
    <source>
        <strain evidence="9 10">Hhs.015</strain>
    </source>
</reference>
<evidence type="ECO:0000256" key="6">
    <source>
        <dbReference type="SAM" id="MobiDB-lite"/>
    </source>
</evidence>
<dbReference type="Pfam" id="PF14659">
    <property type="entry name" value="Phage_int_SAM_3"/>
    <property type="match status" value="1"/>
</dbReference>
<organism evidence="9 10">
    <name type="scientific">Saccharothrix yanglingensis</name>
    <dbReference type="NCBI Taxonomy" id="659496"/>
    <lineage>
        <taxon>Bacteria</taxon>
        <taxon>Bacillati</taxon>
        <taxon>Actinomycetota</taxon>
        <taxon>Actinomycetes</taxon>
        <taxon>Pseudonocardiales</taxon>
        <taxon>Pseudonocardiaceae</taxon>
        <taxon>Saccharothrix</taxon>
    </lineage>
</organism>
<feature type="compositionally biased region" description="Basic and acidic residues" evidence="6">
    <location>
        <begin position="406"/>
        <end position="418"/>
    </location>
</feature>
<evidence type="ECO:0000256" key="5">
    <source>
        <dbReference type="PROSITE-ProRule" id="PRU01248"/>
    </source>
</evidence>
<dbReference type="Gene3D" id="1.10.150.130">
    <property type="match status" value="1"/>
</dbReference>
<keyword evidence="2" id="KW-0229">DNA integration</keyword>
<evidence type="ECO:0000259" key="8">
    <source>
        <dbReference type="PROSITE" id="PS51900"/>
    </source>
</evidence>
<comment type="caution">
    <text evidence="9">The sequence shown here is derived from an EMBL/GenBank/DDBJ whole genome shotgun (WGS) entry which is preliminary data.</text>
</comment>
<dbReference type="PANTHER" id="PTHR30349">
    <property type="entry name" value="PHAGE INTEGRASE-RELATED"/>
    <property type="match status" value="1"/>
</dbReference>
<dbReference type="Gene3D" id="1.10.443.10">
    <property type="entry name" value="Intergrase catalytic core"/>
    <property type="match status" value="1"/>
</dbReference>
<evidence type="ECO:0000313" key="9">
    <source>
        <dbReference type="EMBL" id="MDQ2586006.1"/>
    </source>
</evidence>
<accession>A0ABU0X1J6</accession>
<evidence type="ECO:0000259" key="7">
    <source>
        <dbReference type="PROSITE" id="PS51898"/>
    </source>
</evidence>
<dbReference type="EMBL" id="NSDM01000007">
    <property type="protein sequence ID" value="MDQ2586006.1"/>
    <property type="molecule type" value="Genomic_DNA"/>
</dbReference>
<dbReference type="Proteomes" id="UP001225605">
    <property type="component" value="Unassembled WGS sequence"/>
</dbReference>
<feature type="domain" description="Tyr recombinase" evidence="7">
    <location>
        <begin position="170"/>
        <end position="363"/>
    </location>
</feature>
<dbReference type="InterPro" id="IPR010998">
    <property type="entry name" value="Integrase_recombinase_N"/>
</dbReference>
<dbReference type="PROSITE" id="PS51898">
    <property type="entry name" value="TYR_RECOMBINASE"/>
    <property type="match status" value="1"/>
</dbReference>
<dbReference type="InterPro" id="IPR044068">
    <property type="entry name" value="CB"/>
</dbReference>
<dbReference type="Pfam" id="PF00589">
    <property type="entry name" value="Phage_integrase"/>
    <property type="match status" value="1"/>
</dbReference>
<proteinExistence type="inferred from homology"/>
<keyword evidence="10" id="KW-1185">Reference proteome</keyword>
<feature type="region of interest" description="Disordered" evidence="6">
    <location>
        <begin position="371"/>
        <end position="418"/>
    </location>
</feature>
<dbReference type="Pfam" id="PF26003">
    <property type="entry name" value="Integrase_N_phage"/>
    <property type="match status" value="1"/>
</dbReference>
<dbReference type="PROSITE" id="PS51900">
    <property type="entry name" value="CB"/>
    <property type="match status" value="1"/>
</dbReference>
<gene>
    <name evidence="9" type="ORF">CKY47_18840</name>
</gene>
<dbReference type="RefSeq" id="WP_306747207.1">
    <property type="nucleotide sequence ID" value="NZ_NSDM01000007.1"/>
</dbReference>
<dbReference type="InterPro" id="IPR013762">
    <property type="entry name" value="Integrase-like_cat_sf"/>
</dbReference>
<feature type="compositionally biased region" description="Basic and acidic residues" evidence="6">
    <location>
        <begin position="374"/>
        <end position="396"/>
    </location>
</feature>
<dbReference type="InterPro" id="IPR011010">
    <property type="entry name" value="DNA_brk_join_enz"/>
</dbReference>
<dbReference type="SUPFAM" id="SSF56349">
    <property type="entry name" value="DNA breaking-rejoining enzymes"/>
    <property type="match status" value="1"/>
</dbReference>
<comment type="similarity">
    <text evidence="1">Belongs to the 'phage' integrase family.</text>
</comment>
<evidence type="ECO:0000313" key="10">
    <source>
        <dbReference type="Proteomes" id="UP001225605"/>
    </source>
</evidence>
<keyword evidence="3 5" id="KW-0238">DNA-binding</keyword>
<protein>
    <submittedName>
        <fullName evidence="9">Site-specific integrase</fullName>
    </submittedName>
</protein>
<dbReference type="InterPro" id="IPR004107">
    <property type="entry name" value="Integrase_SAM-like_N"/>
</dbReference>
<dbReference type="InterPro" id="IPR050090">
    <property type="entry name" value="Tyrosine_recombinase_XerCD"/>
</dbReference>
<dbReference type="InterPro" id="IPR002104">
    <property type="entry name" value="Integrase_catalytic"/>
</dbReference>
<evidence type="ECO:0000256" key="3">
    <source>
        <dbReference type="ARBA" id="ARBA00023125"/>
    </source>
</evidence>
<evidence type="ECO:0000256" key="4">
    <source>
        <dbReference type="ARBA" id="ARBA00023172"/>
    </source>
</evidence>
<keyword evidence="4" id="KW-0233">DNA recombination</keyword>
<feature type="domain" description="Core-binding (CB)" evidence="8">
    <location>
        <begin position="67"/>
        <end position="147"/>
    </location>
</feature>
<dbReference type="PANTHER" id="PTHR30349:SF64">
    <property type="entry name" value="PROPHAGE INTEGRASE INTD-RELATED"/>
    <property type="match status" value="1"/>
</dbReference>
<dbReference type="InterPro" id="IPR058717">
    <property type="entry name" value="Phage_L5_Integrase_N"/>
</dbReference>
<dbReference type="CDD" id="cd01189">
    <property type="entry name" value="INT_ICEBs1_C_like"/>
    <property type="match status" value="1"/>
</dbReference>
<evidence type="ECO:0000256" key="2">
    <source>
        <dbReference type="ARBA" id="ARBA00022908"/>
    </source>
</evidence>